<evidence type="ECO:0000256" key="4">
    <source>
        <dbReference type="PIRNR" id="PIRNR005690"/>
    </source>
</evidence>
<dbReference type="Proteomes" id="UP000198935">
    <property type="component" value="Unassembled WGS sequence"/>
</dbReference>
<evidence type="ECO:0000313" key="7">
    <source>
        <dbReference type="EMBL" id="SDY04466.1"/>
    </source>
</evidence>
<evidence type="ECO:0000313" key="8">
    <source>
        <dbReference type="Proteomes" id="UP000198935"/>
    </source>
</evidence>
<dbReference type="STRING" id="1503961.SAMN05421736_101219"/>
<keyword evidence="6" id="KW-1133">Transmembrane helix</keyword>
<reference evidence="8" key="1">
    <citation type="submission" date="2016-10" db="EMBL/GenBank/DDBJ databases">
        <authorList>
            <person name="Varghese N."/>
            <person name="Submissions S."/>
        </authorList>
    </citation>
    <scope>NUCLEOTIDE SEQUENCE [LARGE SCALE GENOMIC DNA]</scope>
    <source>
        <strain evidence="8">SP</strain>
    </source>
</reference>
<accession>A0A1H3GMD3</accession>
<dbReference type="PANTHER" id="PTHR22550">
    <property type="entry name" value="SPORE GERMINATION PROTEIN"/>
    <property type="match status" value="1"/>
</dbReference>
<feature type="transmembrane region" description="Helical" evidence="6">
    <location>
        <begin position="395"/>
        <end position="416"/>
    </location>
</feature>
<dbReference type="InterPro" id="IPR004995">
    <property type="entry name" value="Spore_Ger"/>
</dbReference>
<feature type="transmembrane region" description="Helical" evidence="6">
    <location>
        <begin position="305"/>
        <end position="325"/>
    </location>
</feature>
<dbReference type="GO" id="GO:0005886">
    <property type="term" value="C:plasma membrane"/>
    <property type="evidence" value="ECO:0007669"/>
    <property type="project" value="UniProtKB-SubCell"/>
</dbReference>
<dbReference type="PIRSF" id="PIRSF005690">
    <property type="entry name" value="GerBA"/>
    <property type="match status" value="1"/>
</dbReference>
<dbReference type="InterPro" id="IPR050768">
    <property type="entry name" value="UPF0353/GerABKA_families"/>
</dbReference>
<protein>
    <submittedName>
        <fullName evidence="7">Spore germination protein KA</fullName>
    </submittedName>
</protein>
<dbReference type="AlphaFoldDB" id="A0A1H3GMD3"/>
<dbReference type="OrthoDB" id="9772630at2"/>
<comment type="similarity">
    <text evidence="2 4">Belongs to the GerABKA family.</text>
</comment>
<comment type="subcellular location">
    <subcellularLocation>
        <location evidence="4">Cell membrane</location>
    </subcellularLocation>
    <subcellularLocation>
        <location evidence="1">Membrane</location>
        <topology evidence="1">Multi-pass membrane protein</topology>
    </subcellularLocation>
</comment>
<evidence type="ECO:0000256" key="6">
    <source>
        <dbReference type="SAM" id="Phobius"/>
    </source>
</evidence>
<organism evidence="7 8">
    <name type="scientific">Evansella caseinilytica</name>
    <dbReference type="NCBI Taxonomy" id="1503961"/>
    <lineage>
        <taxon>Bacteria</taxon>
        <taxon>Bacillati</taxon>
        <taxon>Bacillota</taxon>
        <taxon>Bacilli</taxon>
        <taxon>Bacillales</taxon>
        <taxon>Bacillaceae</taxon>
        <taxon>Evansella</taxon>
    </lineage>
</organism>
<feature type="region of interest" description="Disordered" evidence="5">
    <location>
        <begin position="1"/>
        <end position="22"/>
    </location>
</feature>
<dbReference type="GO" id="GO:0009847">
    <property type="term" value="P:spore germination"/>
    <property type="evidence" value="ECO:0007669"/>
    <property type="project" value="UniProtKB-UniRule"/>
</dbReference>
<proteinExistence type="inferred from homology"/>
<keyword evidence="8" id="KW-1185">Reference proteome</keyword>
<name>A0A1H3GMD3_9BACI</name>
<dbReference type="EMBL" id="FNPI01000001">
    <property type="protein sequence ID" value="SDY04466.1"/>
    <property type="molecule type" value="Genomic_DNA"/>
</dbReference>
<evidence type="ECO:0000256" key="5">
    <source>
        <dbReference type="SAM" id="MobiDB-lite"/>
    </source>
</evidence>
<evidence type="ECO:0000256" key="1">
    <source>
        <dbReference type="ARBA" id="ARBA00004141"/>
    </source>
</evidence>
<dbReference type="PANTHER" id="PTHR22550:SF5">
    <property type="entry name" value="LEUCINE ZIPPER PROTEIN 4"/>
    <property type="match status" value="1"/>
</dbReference>
<dbReference type="Pfam" id="PF03323">
    <property type="entry name" value="GerA"/>
    <property type="match status" value="1"/>
</dbReference>
<feature type="transmembrane region" description="Helical" evidence="6">
    <location>
        <begin position="428"/>
        <end position="452"/>
    </location>
</feature>
<keyword evidence="6" id="KW-0812">Transmembrane</keyword>
<keyword evidence="3 4" id="KW-0472">Membrane</keyword>
<evidence type="ECO:0000256" key="3">
    <source>
        <dbReference type="ARBA" id="ARBA00023136"/>
    </source>
</evidence>
<gene>
    <name evidence="7" type="ORF">SAMN05421736_101219</name>
</gene>
<sequence>MRKKQKNENKTWRNTDTNNGLSEHIDENETALKDVFMNCSDLYMRKIIIAKSFPGLIVYIQGLADIEHIETALLKPLAAMKSFSDATASALVTWMNKELFSIVQAEMVVERKDVIQRIMLGEVMILVDGTKEAIAVNVENQQLNRQPEEPLSESLIRGARVGFIEDVKVNVVLIRRRVRMPELKVEKFLIGKLSNTSVILMYIEHLSSDKVVKEIKKRLESIDVDIVLESGNIEELISDSRYSPFPLMQTTERPDTAAALLMEGKSCILVDGSPMAMVAPVTFWQGFQTMEDYNTFFLFASATRWLRYLFAAIALLLPSFYVAVANFHQEMIPTALALSIAAARELVPFPTMVEALMMEIAFEGLREAGIRLPTPIGPTISIVGALVIGEAAVQAGIISAPVVIVVALTGIASFLIPKLNMSNALRLMRFPVTLFAGLFGLYGVVVALLAILIHLVNLRSFGMPYMSPAAPFQSSGLLDVFIKAPTWILYKRKRKTGVENS</sequence>
<evidence type="ECO:0000256" key="2">
    <source>
        <dbReference type="ARBA" id="ARBA00005278"/>
    </source>
</evidence>
<feature type="compositionally biased region" description="Basic and acidic residues" evidence="5">
    <location>
        <begin position="1"/>
        <end position="13"/>
    </location>
</feature>